<keyword evidence="4" id="KW-0325">Glycoprotein</keyword>
<feature type="transmembrane region" description="Helical" evidence="6">
    <location>
        <begin position="50"/>
        <end position="72"/>
    </location>
</feature>
<evidence type="ECO:0000313" key="11">
    <source>
        <dbReference type="Proteomes" id="UP001362999"/>
    </source>
</evidence>
<dbReference type="InterPro" id="IPR011707">
    <property type="entry name" value="Cu-oxidase-like_N"/>
</dbReference>
<feature type="domain" description="Plastocyanin-like" evidence="9">
    <location>
        <begin position="112"/>
        <end position="225"/>
    </location>
</feature>
<dbReference type="Pfam" id="PF00394">
    <property type="entry name" value="Cu-oxidase"/>
    <property type="match status" value="1"/>
</dbReference>
<dbReference type="Pfam" id="PF07731">
    <property type="entry name" value="Cu-oxidase_2"/>
    <property type="match status" value="1"/>
</dbReference>
<dbReference type="CDD" id="cd13910">
    <property type="entry name" value="CuRO_3_MCO_like_4"/>
    <property type="match status" value="1"/>
</dbReference>
<evidence type="ECO:0000256" key="1">
    <source>
        <dbReference type="ARBA" id="ARBA00010609"/>
    </source>
</evidence>
<proteinExistence type="inferred from homology"/>
<evidence type="ECO:0000256" key="2">
    <source>
        <dbReference type="ARBA" id="ARBA00023008"/>
    </source>
</evidence>
<evidence type="ECO:0000313" key="10">
    <source>
        <dbReference type="EMBL" id="KAK6974515.1"/>
    </source>
</evidence>
<reference evidence="10 11" key="1">
    <citation type="journal article" date="2024" name="J Genomics">
        <title>Draft genome sequencing and assembly of Favolaschia claudopus CIRM-BRFM 2984 isolated from oak limbs.</title>
        <authorList>
            <person name="Navarro D."/>
            <person name="Drula E."/>
            <person name="Chaduli D."/>
            <person name="Cazenave R."/>
            <person name="Ahrendt S."/>
            <person name="Wang J."/>
            <person name="Lipzen A."/>
            <person name="Daum C."/>
            <person name="Barry K."/>
            <person name="Grigoriev I.V."/>
            <person name="Favel A."/>
            <person name="Rosso M.N."/>
            <person name="Martin F."/>
        </authorList>
    </citation>
    <scope>NUCLEOTIDE SEQUENCE [LARGE SCALE GENOMIC DNA]</scope>
    <source>
        <strain evidence="10 11">CIRM-BRFM 2984</strain>
    </source>
</reference>
<dbReference type="Proteomes" id="UP001362999">
    <property type="component" value="Unassembled WGS sequence"/>
</dbReference>
<keyword evidence="2" id="KW-0186">Copper</keyword>
<gene>
    <name evidence="10" type="ORF">R3P38DRAFT_596402</name>
</gene>
<evidence type="ECO:0000259" key="7">
    <source>
        <dbReference type="Pfam" id="PF00394"/>
    </source>
</evidence>
<keyword evidence="3" id="KW-1015">Disulfide bond</keyword>
<dbReference type="InterPro" id="IPR008972">
    <property type="entry name" value="Cupredoxin"/>
</dbReference>
<evidence type="ECO:0000256" key="6">
    <source>
        <dbReference type="SAM" id="Phobius"/>
    </source>
</evidence>
<feature type="region of interest" description="Disordered" evidence="5">
    <location>
        <begin position="301"/>
        <end position="328"/>
    </location>
</feature>
<evidence type="ECO:0000256" key="5">
    <source>
        <dbReference type="SAM" id="MobiDB-lite"/>
    </source>
</evidence>
<dbReference type="PANTHER" id="PTHR11709">
    <property type="entry name" value="MULTI-COPPER OXIDASE"/>
    <property type="match status" value="1"/>
</dbReference>
<dbReference type="AlphaFoldDB" id="A0AAV9Z8X1"/>
<keyword evidence="6" id="KW-1133">Transmembrane helix</keyword>
<dbReference type="InterPro" id="IPR045087">
    <property type="entry name" value="Cu-oxidase_fam"/>
</dbReference>
<dbReference type="GO" id="GO:0016491">
    <property type="term" value="F:oxidoreductase activity"/>
    <property type="evidence" value="ECO:0007669"/>
    <property type="project" value="InterPro"/>
</dbReference>
<keyword evidence="6" id="KW-0812">Transmembrane</keyword>
<dbReference type="EMBL" id="JAWWNJ010000183">
    <property type="protein sequence ID" value="KAK6974515.1"/>
    <property type="molecule type" value="Genomic_DNA"/>
</dbReference>
<comment type="similarity">
    <text evidence="1">Belongs to the multicopper oxidase family.</text>
</comment>
<dbReference type="InterPro" id="IPR001117">
    <property type="entry name" value="Cu-oxidase_2nd"/>
</dbReference>
<feature type="region of interest" description="Disordered" evidence="5">
    <location>
        <begin position="440"/>
        <end position="459"/>
    </location>
</feature>
<accession>A0AAV9Z8X1</accession>
<evidence type="ECO:0000256" key="4">
    <source>
        <dbReference type="ARBA" id="ARBA00023180"/>
    </source>
</evidence>
<dbReference type="GO" id="GO:0005507">
    <property type="term" value="F:copper ion binding"/>
    <property type="evidence" value="ECO:0007669"/>
    <property type="project" value="InterPro"/>
</dbReference>
<keyword evidence="11" id="KW-1185">Reference proteome</keyword>
<name>A0AAV9Z8X1_9AGAR</name>
<keyword evidence="6" id="KW-0472">Membrane</keyword>
<dbReference type="Gene3D" id="2.60.40.420">
    <property type="entry name" value="Cupredoxins - blue copper proteins"/>
    <property type="match status" value="3"/>
</dbReference>
<feature type="domain" description="Plastocyanin-like" evidence="8">
    <location>
        <begin position="572"/>
        <end position="679"/>
    </location>
</feature>
<dbReference type="InterPro" id="IPR011706">
    <property type="entry name" value="Cu-oxidase_C"/>
</dbReference>
<evidence type="ECO:0000259" key="9">
    <source>
        <dbReference type="Pfam" id="PF07732"/>
    </source>
</evidence>
<protein>
    <submittedName>
        <fullName evidence="10">Multicopper oxidase</fullName>
    </submittedName>
</protein>
<organism evidence="10 11">
    <name type="scientific">Favolaschia claudopus</name>
    <dbReference type="NCBI Taxonomy" id="2862362"/>
    <lineage>
        <taxon>Eukaryota</taxon>
        <taxon>Fungi</taxon>
        <taxon>Dikarya</taxon>
        <taxon>Basidiomycota</taxon>
        <taxon>Agaricomycotina</taxon>
        <taxon>Agaricomycetes</taxon>
        <taxon>Agaricomycetidae</taxon>
        <taxon>Agaricales</taxon>
        <taxon>Marasmiineae</taxon>
        <taxon>Mycenaceae</taxon>
        <taxon>Favolaschia</taxon>
    </lineage>
</organism>
<dbReference type="Pfam" id="PF07732">
    <property type="entry name" value="Cu-oxidase_3"/>
    <property type="match status" value="1"/>
</dbReference>
<sequence length="704" mass="77313">MPEPWPNAGADDEQALLMGNLDGGTSGPAAPSAPDRWEARPSRRKRFSAIFALMLVVTPFLFLLWMTSWVVYPYSNSATITTVHDSFVLDSQFDRHAPPTIRVYYWTVSAVRMSSESGGNRTRVVVNGRSPGPVIEANAHDRIHVYVTNGLKDQGTSIHWHGLPLPGTPFYDGAAGISQCPIPPGQTLLYNFTVGDWTGTTWWHGHTGMQHTDGLYGPIIIHSPQEHNAAQTNYTAEHVLTFADILDTPADELLPTYLSSHDMETVPEPVPDRVAINGLGGGPHHDDKTRRLAADSATPIYAARTPQETHGVEDNPGYPNTNTSSDSQRENKYFEIQAEQGTTTRLRLIHAGTFAPLRISVDHHTLTLIEADGSRVDPVKVRDLVLQPAQRYSVLIARERGDAEDGVDAFWVRAVMVEDKFAYENPTRHPEARAILRYTASPASTSTSTSTTSTTLPTTLSGPYRTVEAEWYALPHFDEWALKPPSLEPPYPLLPNNNTNNNNNAHTIIPFIFSIQRTHELNWRSFINGTSWEVPASGEASGVGDLVGVYNYSRGGGGGGGGGVGREAGVKVWPGDQLVATLQYNQTVDFIITNLDDGDHPFHLHGYAPWILGSGRGRYKPATANLDLKTPLRRDTFTVPSRGWAVVRIVADNPGYWAFHCHIVWHMMGGGLFQLAIPPAPDGAVTLTLPDAIVEQCRSWPKIS</sequence>
<feature type="domain" description="Plastocyanin-like" evidence="7">
    <location>
        <begin position="237"/>
        <end position="439"/>
    </location>
</feature>
<evidence type="ECO:0000256" key="3">
    <source>
        <dbReference type="ARBA" id="ARBA00023157"/>
    </source>
</evidence>
<evidence type="ECO:0000259" key="8">
    <source>
        <dbReference type="Pfam" id="PF07731"/>
    </source>
</evidence>
<dbReference type="SUPFAM" id="SSF49503">
    <property type="entry name" value="Cupredoxins"/>
    <property type="match status" value="3"/>
</dbReference>
<feature type="region of interest" description="Disordered" evidence="5">
    <location>
        <begin position="17"/>
        <end position="38"/>
    </location>
</feature>
<dbReference type="PANTHER" id="PTHR11709:SF414">
    <property type="entry name" value="ADR239WP"/>
    <property type="match status" value="1"/>
</dbReference>
<comment type="caution">
    <text evidence="10">The sequence shown here is derived from an EMBL/GenBank/DDBJ whole genome shotgun (WGS) entry which is preliminary data.</text>
</comment>